<evidence type="ECO:0000313" key="4">
    <source>
        <dbReference type="EMBL" id="MBA4669439.1"/>
    </source>
</evidence>
<keyword evidence="3" id="KW-0663">Pyridoxal phosphate</keyword>
<evidence type="ECO:0000256" key="3">
    <source>
        <dbReference type="ARBA" id="ARBA00022898"/>
    </source>
</evidence>
<reference evidence="4" key="2">
    <citation type="submission" date="2020-07" db="EMBL/GenBank/DDBJ databases">
        <authorList>
            <person name="Vera ALvarez R."/>
            <person name="Arias-Moreno D.M."/>
            <person name="Jimenez-Jacinto V."/>
            <person name="Jimenez-Bremont J.F."/>
            <person name="Swaminathan K."/>
            <person name="Moose S.P."/>
            <person name="Guerrero-Gonzalez M.L."/>
            <person name="Marino-Ramirez L."/>
            <person name="Landsman D."/>
            <person name="Rodriguez-Kessler M."/>
            <person name="Delgado-Sanchez P."/>
        </authorList>
    </citation>
    <scope>NUCLEOTIDE SEQUENCE</scope>
    <source>
        <tissue evidence="4">Cladode</tissue>
    </source>
</reference>
<proteinExistence type="inferred from homology"/>
<dbReference type="Gene3D" id="3.40.50.1100">
    <property type="match status" value="1"/>
</dbReference>
<reference evidence="4" key="1">
    <citation type="journal article" date="2013" name="J. Plant Res.">
        <title>Effect of fungi and light on seed germination of three Opuntia species from semiarid lands of central Mexico.</title>
        <authorList>
            <person name="Delgado-Sanchez P."/>
            <person name="Jimenez-Bremont J.F."/>
            <person name="Guerrero-Gonzalez Mde L."/>
            <person name="Flores J."/>
        </authorList>
    </citation>
    <scope>NUCLEOTIDE SEQUENCE</scope>
    <source>
        <tissue evidence="4">Cladode</tissue>
    </source>
</reference>
<name>A0A7C9AJE3_OPUST</name>
<dbReference type="PANTHER" id="PTHR43780:SF7">
    <property type="entry name" value="D-CYSTEINE DESULFHYDRASE 2, MITOCHONDRIAL"/>
    <property type="match status" value="1"/>
</dbReference>
<dbReference type="AlphaFoldDB" id="A0A7C9AJE3"/>
<keyword evidence="4" id="KW-0456">Lyase</keyword>
<sequence length="345" mass="38591">MKLLHWPRYSMIGAAKNGFLSRNLVTASLAASQLKLHGEEFVLKLLNRRWALDIPDSKVHQIMFSRKQTQPSDGMFGNIIFSIEKCPTLGDVAMGERCKDNSFYIVRDDLLHPLVNGNKPRKLDALLPIIEDCSGTDVTNLKDGMKKVVIINEGAGDAVALLGVIRLVHYLSQSHVLGKERPYNFVIDAGTGTTAIGFALGAQMLGLPWKVTSVMLADTVDWYKAQEQKLISDFKKYYASDIMDSLLEDELVEWVYRTSPRKFGKVLDGELKACQQVANQTGVLVDPIYTLAAWELAVHLSQRELKEGRRVVMLHTGGTLGMFGLAQRFKSYFSTLKDHQPSNFL</sequence>
<accession>A0A7C9AJE3</accession>
<dbReference type="EMBL" id="GISG01243456">
    <property type="protein sequence ID" value="MBA4669439.1"/>
    <property type="molecule type" value="Transcribed_RNA"/>
</dbReference>
<evidence type="ECO:0000256" key="1">
    <source>
        <dbReference type="ARBA" id="ARBA00001933"/>
    </source>
</evidence>
<dbReference type="EC" id="4.4.1.15" evidence="4"/>
<organism evidence="4">
    <name type="scientific">Opuntia streptacantha</name>
    <name type="common">Prickly pear cactus</name>
    <name type="synonym">Opuntia cardona</name>
    <dbReference type="NCBI Taxonomy" id="393608"/>
    <lineage>
        <taxon>Eukaryota</taxon>
        <taxon>Viridiplantae</taxon>
        <taxon>Streptophyta</taxon>
        <taxon>Embryophyta</taxon>
        <taxon>Tracheophyta</taxon>
        <taxon>Spermatophyta</taxon>
        <taxon>Magnoliopsida</taxon>
        <taxon>eudicotyledons</taxon>
        <taxon>Gunneridae</taxon>
        <taxon>Pentapetalae</taxon>
        <taxon>Caryophyllales</taxon>
        <taxon>Cactineae</taxon>
        <taxon>Cactaceae</taxon>
        <taxon>Opuntioideae</taxon>
        <taxon>Opuntia</taxon>
    </lineage>
</organism>
<dbReference type="FunFam" id="3.40.50.1100:FF:000081">
    <property type="entry name" value="D-cysteine desulfhydrase 2 mitochondrial"/>
    <property type="match status" value="1"/>
</dbReference>
<comment type="cofactor">
    <cofactor evidence="1">
        <name>pyridoxal 5'-phosphate</name>
        <dbReference type="ChEBI" id="CHEBI:597326"/>
    </cofactor>
</comment>
<dbReference type="PANTHER" id="PTHR43780">
    <property type="entry name" value="1-AMINOCYCLOPROPANE-1-CARBOXYLATE DEAMINASE-RELATED"/>
    <property type="match status" value="1"/>
</dbReference>
<protein>
    <submittedName>
        <fullName evidence="4">D-cysteine desulfhydrase</fullName>
        <ecNumber evidence="4">4.4.1.15</ecNumber>
    </submittedName>
</protein>
<dbReference type="SUPFAM" id="SSF53686">
    <property type="entry name" value="Tryptophan synthase beta subunit-like PLP-dependent enzymes"/>
    <property type="match status" value="1"/>
</dbReference>
<evidence type="ECO:0000256" key="2">
    <source>
        <dbReference type="ARBA" id="ARBA00008639"/>
    </source>
</evidence>
<dbReference type="InterPro" id="IPR036052">
    <property type="entry name" value="TrpB-like_PALP_sf"/>
</dbReference>
<dbReference type="InterPro" id="IPR027278">
    <property type="entry name" value="ACCD_DCysDesulf"/>
</dbReference>
<comment type="similarity">
    <text evidence="2">Belongs to the ACC deaminase/D-cysteine desulfhydrase family.</text>
</comment>
<dbReference type="GO" id="GO:0019148">
    <property type="term" value="F:D-cysteine desulfhydrase activity"/>
    <property type="evidence" value="ECO:0007669"/>
    <property type="project" value="UniProtKB-EC"/>
</dbReference>